<name>A0A0B3RK42_9RHOB</name>
<dbReference type="Proteomes" id="UP000030960">
    <property type="component" value="Unassembled WGS sequence"/>
</dbReference>
<dbReference type="RefSeq" id="WP_052244652.1">
    <property type="nucleotide sequence ID" value="NZ_AP022338.1"/>
</dbReference>
<dbReference type="OrthoDB" id="9789440at2"/>
<dbReference type="PATRIC" id="fig|1515334.3.peg.3801"/>
<accession>A0A225QK52</accession>
<dbReference type="GeneID" id="66502673"/>
<gene>
    <name evidence="1" type="ORF">OA50_03777</name>
</gene>
<reference evidence="1 2" key="1">
    <citation type="submission" date="2014-10" db="EMBL/GenBank/DDBJ databases">
        <title>Genome sequence of Ponticoccus sp. strain UMTAT08 isolated from clonal culture of toxic dinoflagellate Alexandrium tamiyavanichii.</title>
        <authorList>
            <person name="Gan H.Y."/>
            <person name="Muhd D.-D."/>
            <person name="Mohd Noor M.E."/>
            <person name="Yeong Y.S."/>
            <person name="Usup G."/>
        </authorList>
    </citation>
    <scope>NUCLEOTIDE SEQUENCE [LARGE SCALE GENOMIC DNA]</scope>
    <source>
        <strain evidence="1 2">UMTAT08</strain>
    </source>
</reference>
<evidence type="ECO:0000313" key="1">
    <source>
        <dbReference type="EMBL" id="KHQ51615.1"/>
    </source>
</evidence>
<keyword evidence="2" id="KW-1185">Reference proteome</keyword>
<dbReference type="InterPro" id="IPR046249">
    <property type="entry name" value="DUF6282"/>
</dbReference>
<dbReference type="Gene3D" id="3.20.20.140">
    <property type="entry name" value="Metal-dependent hydrolases"/>
    <property type="match status" value="1"/>
</dbReference>
<dbReference type="SUPFAM" id="SSF51556">
    <property type="entry name" value="Metallo-dependent hydrolases"/>
    <property type="match status" value="1"/>
</dbReference>
<proteinExistence type="predicted"/>
<dbReference type="AlphaFoldDB" id="A0A0B3RK42"/>
<dbReference type="Pfam" id="PF19799">
    <property type="entry name" value="DUF6282"/>
    <property type="match status" value="1"/>
</dbReference>
<evidence type="ECO:0000313" key="2">
    <source>
        <dbReference type="Proteomes" id="UP000030960"/>
    </source>
</evidence>
<accession>A0A0B3RK42</accession>
<dbReference type="EMBL" id="JSUQ01000016">
    <property type="protein sequence ID" value="KHQ51615.1"/>
    <property type="molecule type" value="Genomic_DNA"/>
</dbReference>
<comment type="caution">
    <text evidence="1">The sequence shown here is derived from an EMBL/GenBank/DDBJ whole genome shotgun (WGS) entry which is preliminary data.</text>
</comment>
<protein>
    <submittedName>
        <fullName evidence="1">Uncharacterized protein</fullName>
    </submittedName>
</protein>
<dbReference type="InterPro" id="IPR032466">
    <property type="entry name" value="Metal_Hydrolase"/>
</dbReference>
<organism evidence="1 2">
    <name type="scientific">Mameliella alba</name>
    <dbReference type="NCBI Taxonomy" id="561184"/>
    <lineage>
        <taxon>Bacteria</taxon>
        <taxon>Pseudomonadati</taxon>
        <taxon>Pseudomonadota</taxon>
        <taxon>Alphaproteobacteria</taxon>
        <taxon>Rhodobacterales</taxon>
        <taxon>Roseobacteraceae</taxon>
        <taxon>Mameliella</taxon>
    </lineage>
</organism>
<sequence length="309" mass="33866">MSEENRARVRALIAEIDDSVVDGLMKGALDLHVHSGPSTMERQLDHFEAVEQAAEAGMRGILFKDHHYSVAPFIPIMNRVLGHHGVAMYGGLVLNNSTGGLDPFVVDAQLKMGAKLIWMPTAQSANHIRSSRRKSRLATNVALKKSPGITVVDAYGELLDVVKEILDSIAEADAILSSGHLHISEIWTLFTEAKKRGVKRLLINHPMYGLHFTYDDIRELAEFGAVIEQSACLYIDSRFNVYSPEELKEHIDAAGPAHTSIGSDLGQVDNPTPVEGMRQAIKLCLALGYSEDEVRGMVNHNPAKLVGLD</sequence>
<accession>A0A225PSD0</accession>